<keyword evidence="3" id="KW-0843">Virulence</keyword>
<keyword evidence="1" id="KW-0147">Chitin-binding</keyword>
<evidence type="ECO:0000259" key="7">
    <source>
        <dbReference type="PROSITE" id="PS51782"/>
    </source>
</evidence>
<comment type="caution">
    <text evidence="8">The sequence shown here is derived from an EMBL/GenBank/DDBJ whole genome shotgun (WGS) entry which is preliminary data.</text>
</comment>
<evidence type="ECO:0000256" key="1">
    <source>
        <dbReference type="ARBA" id="ARBA00022669"/>
    </source>
</evidence>
<dbReference type="Proteomes" id="UP000037136">
    <property type="component" value="Unassembled WGS sequence"/>
</dbReference>
<dbReference type="OrthoDB" id="5985073at2759"/>
<dbReference type="Pfam" id="PF01476">
    <property type="entry name" value="LysM"/>
    <property type="match status" value="2"/>
</dbReference>
<name>A0A2A9PFS6_OPHUN</name>
<feature type="signal peptide" evidence="6">
    <location>
        <begin position="1"/>
        <end position="19"/>
    </location>
</feature>
<feature type="chain" id="PRO_5013151633" description="LysM domain-containing protein" evidence="6">
    <location>
        <begin position="20"/>
        <end position="333"/>
    </location>
</feature>
<dbReference type="InterPro" id="IPR018392">
    <property type="entry name" value="LysM"/>
</dbReference>
<dbReference type="GO" id="GO:0008061">
    <property type="term" value="F:chitin binding"/>
    <property type="evidence" value="ECO:0007669"/>
    <property type="project" value="UniProtKB-KW"/>
</dbReference>
<evidence type="ECO:0000256" key="2">
    <source>
        <dbReference type="ARBA" id="ARBA00022729"/>
    </source>
</evidence>
<organism evidence="8 9">
    <name type="scientific">Ophiocordyceps unilateralis</name>
    <name type="common">Zombie-ant fungus</name>
    <name type="synonym">Torrubia unilateralis</name>
    <dbReference type="NCBI Taxonomy" id="268505"/>
    <lineage>
        <taxon>Eukaryota</taxon>
        <taxon>Fungi</taxon>
        <taxon>Dikarya</taxon>
        <taxon>Ascomycota</taxon>
        <taxon>Pezizomycotina</taxon>
        <taxon>Sordariomycetes</taxon>
        <taxon>Hypocreomycetidae</taxon>
        <taxon>Hypocreales</taxon>
        <taxon>Ophiocordycipitaceae</taxon>
        <taxon>Ophiocordyceps</taxon>
    </lineage>
</organism>
<evidence type="ECO:0000313" key="8">
    <source>
        <dbReference type="EMBL" id="PFH60188.1"/>
    </source>
</evidence>
<reference evidence="8 9" key="2">
    <citation type="journal article" date="2017" name="Sci. Rep.">
        <title>Ant-infecting Ophiocordyceps genomes reveal a high diversity of potential behavioral manipulation genes and a possible major role for enterotoxins.</title>
        <authorList>
            <person name="de Bekker C."/>
            <person name="Ohm R.A."/>
            <person name="Evans H.C."/>
            <person name="Brachmann A."/>
            <person name="Hughes D.P."/>
        </authorList>
    </citation>
    <scope>NUCLEOTIDE SEQUENCE [LARGE SCALE GENOMIC DNA]</scope>
    <source>
        <strain evidence="8 9">SC16a</strain>
    </source>
</reference>
<accession>A0A2A9PFS6</accession>
<dbReference type="SMART" id="SM00257">
    <property type="entry name" value="LysM"/>
    <property type="match status" value="3"/>
</dbReference>
<evidence type="ECO:0000256" key="4">
    <source>
        <dbReference type="ARBA" id="ARBA00044955"/>
    </source>
</evidence>
<proteinExistence type="inferred from homology"/>
<dbReference type="PANTHER" id="PTHR34997:SF2">
    <property type="entry name" value="LYSM DOMAIN-CONTAINING PROTEIN-RELATED"/>
    <property type="match status" value="1"/>
</dbReference>
<feature type="domain" description="LysM" evidence="7">
    <location>
        <begin position="284"/>
        <end position="330"/>
    </location>
</feature>
<evidence type="ECO:0000256" key="6">
    <source>
        <dbReference type="SAM" id="SignalP"/>
    </source>
</evidence>
<evidence type="ECO:0000256" key="3">
    <source>
        <dbReference type="ARBA" id="ARBA00023026"/>
    </source>
</evidence>
<protein>
    <recommendedName>
        <fullName evidence="7">LysM domain-containing protein</fullName>
    </recommendedName>
</protein>
<dbReference type="Gene3D" id="3.10.350.10">
    <property type="entry name" value="LysM domain"/>
    <property type="match status" value="4"/>
</dbReference>
<dbReference type="PROSITE" id="PS51782">
    <property type="entry name" value="LYSM"/>
    <property type="match status" value="3"/>
</dbReference>
<keyword evidence="9" id="KW-1185">Reference proteome</keyword>
<gene>
    <name evidence="8" type="ORF">XA68_11349</name>
</gene>
<sequence>MTPRLLLSLLCVVVVGVAAQGTLVRRNGCSFSPAAEDGDDCVSMAEAWGIEKEQFVRFNPGVNCGILLQVGREYCVEWAAVATPLPSSAAASPAVQGQGESGGAPAQQGASVPELTQPGITPSCVRYHDVQSGEDCYAIKAKYHHVFSLEQFYAWNPAVGKDCRALWAGYRVCIGLQGTPSLHTQPPNGIETPFPTQPQIADNCNGFYEVKVGEGCAAIAAAKGITVDQFRHWNPSVGKTCTGLWAKANACVSVVGHEPSATKPRNGITTPQPTQAGMVDNCKEFYEVQPGDNCWEISRRHGIDMLKFIEWNHGVGVGCNALMAYAHACVRVL</sequence>
<dbReference type="CDD" id="cd00118">
    <property type="entry name" value="LysM"/>
    <property type="match status" value="2"/>
</dbReference>
<feature type="region of interest" description="Disordered" evidence="5">
    <location>
        <begin position="91"/>
        <end position="112"/>
    </location>
</feature>
<dbReference type="InterPro" id="IPR036779">
    <property type="entry name" value="LysM_dom_sf"/>
</dbReference>
<dbReference type="SUPFAM" id="SSF54106">
    <property type="entry name" value="LysM domain"/>
    <property type="match status" value="3"/>
</dbReference>
<evidence type="ECO:0000313" key="9">
    <source>
        <dbReference type="Proteomes" id="UP000037136"/>
    </source>
</evidence>
<feature type="domain" description="LysM" evidence="7">
    <location>
        <begin position="206"/>
        <end position="252"/>
    </location>
</feature>
<keyword evidence="2 6" id="KW-0732">Signal</keyword>
<dbReference type="EMBL" id="LAZP02000145">
    <property type="protein sequence ID" value="PFH60188.1"/>
    <property type="molecule type" value="Genomic_DNA"/>
</dbReference>
<dbReference type="STRING" id="268505.A0A2A9PFS6"/>
<reference evidence="8 9" key="1">
    <citation type="journal article" date="2015" name="BMC Genomics">
        <title>Gene expression during zombie ant biting behavior reflects the complexity underlying fungal parasitic behavioral manipulation.</title>
        <authorList>
            <person name="de Bekker C."/>
            <person name="Ohm R.A."/>
            <person name="Loreto R.G."/>
            <person name="Sebastian A."/>
            <person name="Albert I."/>
            <person name="Merrow M."/>
            <person name="Brachmann A."/>
            <person name="Hughes D.P."/>
        </authorList>
    </citation>
    <scope>NUCLEOTIDE SEQUENCE [LARGE SCALE GENOMIC DNA]</scope>
    <source>
        <strain evidence="8 9">SC16a</strain>
    </source>
</reference>
<dbReference type="InterPro" id="IPR052210">
    <property type="entry name" value="LysM1-like"/>
</dbReference>
<feature type="domain" description="LysM" evidence="7">
    <location>
        <begin position="126"/>
        <end position="174"/>
    </location>
</feature>
<evidence type="ECO:0000256" key="5">
    <source>
        <dbReference type="SAM" id="MobiDB-lite"/>
    </source>
</evidence>
<dbReference type="PANTHER" id="PTHR34997">
    <property type="entry name" value="AM15"/>
    <property type="match status" value="1"/>
</dbReference>
<dbReference type="AlphaFoldDB" id="A0A2A9PFS6"/>
<comment type="similarity">
    <text evidence="4">Belongs to the secreted LysM effector family.</text>
</comment>